<dbReference type="EC" id="3.6.-.-" evidence="7"/>
<dbReference type="Pfam" id="PF01926">
    <property type="entry name" value="MMR_HSR1"/>
    <property type="match status" value="1"/>
</dbReference>
<accession>A0A560B8Y1</accession>
<comment type="caution">
    <text evidence="10">The sequence shown here is derived from an EMBL/GenBank/DDBJ whole genome shotgun (WGS) entry which is preliminary data.</text>
</comment>
<evidence type="ECO:0000313" key="10">
    <source>
        <dbReference type="EMBL" id="TWA69090.1"/>
    </source>
</evidence>
<dbReference type="CDD" id="cd04164">
    <property type="entry name" value="trmE"/>
    <property type="match status" value="1"/>
</dbReference>
<comment type="similarity">
    <text evidence="1 7 8">Belongs to the TRAFAC class TrmE-Era-EngA-EngB-Septin-like GTPase superfamily. TrmE GTPase family.</text>
</comment>
<keyword evidence="7" id="KW-0963">Cytoplasm</keyword>
<dbReference type="InterPro" id="IPR027368">
    <property type="entry name" value="MnmE_dom2"/>
</dbReference>
<comment type="subcellular location">
    <subcellularLocation>
        <location evidence="7">Cytoplasm</location>
    </subcellularLocation>
</comment>
<feature type="binding site" evidence="7">
    <location>
        <position position="25"/>
    </location>
    <ligand>
        <name>(6S)-5-formyl-5,6,7,8-tetrahydrofolate</name>
        <dbReference type="ChEBI" id="CHEBI:57457"/>
    </ligand>
</feature>
<dbReference type="FunFam" id="3.30.1360.120:FF:000007">
    <property type="entry name" value="tRNA modification GTPase GTPBP3, mitochondrial"/>
    <property type="match status" value="1"/>
</dbReference>
<evidence type="ECO:0000313" key="11">
    <source>
        <dbReference type="Proteomes" id="UP000316083"/>
    </source>
</evidence>
<dbReference type="Proteomes" id="UP000316083">
    <property type="component" value="Unassembled WGS sequence"/>
</dbReference>
<dbReference type="SUPFAM" id="SSF116878">
    <property type="entry name" value="TrmE connector domain"/>
    <property type="match status" value="1"/>
</dbReference>
<dbReference type="InterPro" id="IPR006073">
    <property type="entry name" value="GTP-bd"/>
</dbReference>
<keyword evidence="7" id="KW-0460">Magnesium</keyword>
<comment type="subunit">
    <text evidence="7">Homodimer. Heterotetramer of two MnmE and two MnmG subunits.</text>
</comment>
<dbReference type="InterPro" id="IPR025867">
    <property type="entry name" value="MnmE_helical"/>
</dbReference>
<evidence type="ECO:0000259" key="9">
    <source>
        <dbReference type="PROSITE" id="PS51709"/>
    </source>
</evidence>
<dbReference type="Pfam" id="PF12631">
    <property type="entry name" value="MnmE_helical"/>
    <property type="match status" value="1"/>
</dbReference>
<dbReference type="SUPFAM" id="SSF52540">
    <property type="entry name" value="P-loop containing nucleoside triphosphate hydrolases"/>
    <property type="match status" value="1"/>
</dbReference>
<comment type="caution">
    <text evidence="7">Lacks conserved residue(s) required for the propagation of feature annotation.</text>
</comment>
<comment type="function">
    <text evidence="7">Exhibits a very high intrinsic GTPase hydrolysis rate. Involved in the addition of a carboxymethylaminomethyl (cmnm) group at the wobble position (U34) of certain tRNAs, forming tRNA-cmnm(5)s(2)U34.</text>
</comment>
<dbReference type="GO" id="GO:0003924">
    <property type="term" value="F:GTPase activity"/>
    <property type="evidence" value="ECO:0007669"/>
    <property type="project" value="UniProtKB-UniRule"/>
</dbReference>
<feature type="domain" description="TrmE-type G" evidence="9">
    <location>
        <begin position="220"/>
        <end position="373"/>
    </location>
</feature>
<keyword evidence="7" id="KW-0479">Metal-binding</keyword>
<keyword evidence="5 7" id="KW-0630">Potassium</keyword>
<dbReference type="GO" id="GO:0002098">
    <property type="term" value="P:tRNA wobble uridine modification"/>
    <property type="evidence" value="ECO:0007669"/>
    <property type="project" value="TreeGrafter"/>
</dbReference>
<comment type="cofactor">
    <cofactor evidence="7">
        <name>K(+)</name>
        <dbReference type="ChEBI" id="CHEBI:29103"/>
    </cofactor>
    <text evidence="7">Binds 1 potassium ion per subunit.</text>
</comment>
<dbReference type="PROSITE" id="PS51709">
    <property type="entry name" value="G_TRME"/>
    <property type="match status" value="1"/>
</dbReference>
<gene>
    <name evidence="7" type="primary">mnmE</name>
    <name evidence="7" type="synonym">trmE</name>
    <name evidence="10" type="ORF">FBZ82_105247</name>
</gene>
<keyword evidence="6 7" id="KW-0342">GTP-binding</keyword>
<dbReference type="InterPro" id="IPR004520">
    <property type="entry name" value="GTPase_MnmE"/>
</dbReference>
<name>A0A560B8Y1_AZOBR</name>
<dbReference type="Pfam" id="PF10396">
    <property type="entry name" value="TrmE_N"/>
    <property type="match status" value="1"/>
</dbReference>
<dbReference type="NCBIfam" id="TIGR00450">
    <property type="entry name" value="mnmE_trmE_thdF"/>
    <property type="match status" value="1"/>
</dbReference>
<dbReference type="InterPro" id="IPR005225">
    <property type="entry name" value="Small_GTP-bd"/>
</dbReference>
<evidence type="ECO:0000256" key="6">
    <source>
        <dbReference type="ARBA" id="ARBA00023134"/>
    </source>
</evidence>
<evidence type="ECO:0000256" key="4">
    <source>
        <dbReference type="ARBA" id="ARBA00022801"/>
    </source>
</evidence>
<feature type="binding site" evidence="7">
    <location>
        <begin position="230"/>
        <end position="235"/>
    </location>
    <ligand>
        <name>GTP</name>
        <dbReference type="ChEBI" id="CHEBI:37565"/>
    </ligand>
</feature>
<dbReference type="GO" id="GO:0005737">
    <property type="term" value="C:cytoplasm"/>
    <property type="evidence" value="ECO:0007669"/>
    <property type="project" value="UniProtKB-SubCell"/>
</dbReference>
<feature type="binding site" evidence="7">
    <location>
        <begin position="249"/>
        <end position="255"/>
    </location>
    <ligand>
        <name>GTP</name>
        <dbReference type="ChEBI" id="CHEBI:37565"/>
    </ligand>
</feature>
<evidence type="ECO:0000256" key="8">
    <source>
        <dbReference type="RuleBase" id="RU003313"/>
    </source>
</evidence>
<evidence type="ECO:0000256" key="1">
    <source>
        <dbReference type="ARBA" id="ARBA00011043"/>
    </source>
</evidence>
<dbReference type="PANTHER" id="PTHR42714:SF2">
    <property type="entry name" value="TRNA MODIFICATION GTPASE GTPBP3, MITOCHONDRIAL"/>
    <property type="match status" value="1"/>
</dbReference>
<feature type="binding site" evidence="7">
    <location>
        <begin position="354"/>
        <end position="356"/>
    </location>
    <ligand>
        <name>GTP</name>
        <dbReference type="ChEBI" id="CHEBI:37565"/>
    </ligand>
</feature>
<feature type="binding site" evidence="7">
    <location>
        <position position="84"/>
    </location>
    <ligand>
        <name>(6S)-5-formyl-5,6,7,8-tetrahydrofolate</name>
        <dbReference type="ChEBI" id="CHEBI:57457"/>
    </ligand>
</feature>
<dbReference type="NCBIfam" id="TIGR00231">
    <property type="entry name" value="small_GTP"/>
    <property type="match status" value="1"/>
</dbReference>
<feature type="binding site" evidence="7">
    <location>
        <begin position="274"/>
        <end position="277"/>
    </location>
    <ligand>
        <name>GTP</name>
        <dbReference type="ChEBI" id="CHEBI:37565"/>
    </ligand>
</feature>
<dbReference type="NCBIfam" id="NF003661">
    <property type="entry name" value="PRK05291.1-3"/>
    <property type="match status" value="1"/>
</dbReference>
<dbReference type="InterPro" id="IPR018948">
    <property type="entry name" value="GTP-bd_TrmE_N"/>
</dbReference>
<dbReference type="InterPro" id="IPR027417">
    <property type="entry name" value="P-loop_NTPase"/>
</dbReference>
<evidence type="ECO:0000256" key="7">
    <source>
        <dbReference type="HAMAP-Rule" id="MF_00379"/>
    </source>
</evidence>
<dbReference type="Gene3D" id="3.30.1360.120">
    <property type="entry name" value="Probable tRNA modification gtpase trme, domain 1"/>
    <property type="match status" value="1"/>
</dbReference>
<feature type="binding site" evidence="7">
    <location>
        <position position="124"/>
    </location>
    <ligand>
        <name>(6S)-5-formyl-5,6,7,8-tetrahydrofolate</name>
        <dbReference type="ChEBI" id="CHEBI:57457"/>
    </ligand>
</feature>
<dbReference type="EMBL" id="VITF01000005">
    <property type="protein sequence ID" value="TWA69090.1"/>
    <property type="molecule type" value="Genomic_DNA"/>
</dbReference>
<dbReference type="HAMAP" id="MF_00379">
    <property type="entry name" value="GTPase_MnmE"/>
    <property type="match status" value="1"/>
</dbReference>
<sequence length="447" mass="47348">MFGTMIPTIFALATAPGRAGVAVVRVSGPASGDALAALTGKPLPEPRMATLVRLRAPKTGEALDDALVLRFTAPRSFTGEDVVELHLHGGRAVVAGVVEALSTLPGLRVAEPGEFTRRAFENGKLDLTEAEAVADLVDAETSAQRRQALRQMEGVLGALYDGWRERLTRSLAHIEADIDFPDEDLPSGVSDAARPVLDALTAEIDAHLDDRGRGERLREGLHIAIVGAPNAGKSSLLNALARREAAIVSARAGTTRDVIEVHLDLGGYPVVLADTAGLREAAADEIEEEGIRRALDRAARADVKVAVFDATALPTLDPATVALLDKDTVVVLNKTDVVDAAVPTVGGWEAIAVSARTGSGLPELERRLTAFTADRLAGSGAPALTRARHRSALEECRDALRRALTAPLPELMAEDVRLASRSLGRITGRVDVEDLLDVIFRDFCIGK</sequence>
<dbReference type="CDD" id="cd14858">
    <property type="entry name" value="TrmE_N"/>
    <property type="match status" value="1"/>
</dbReference>
<keyword evidence="3 7" id="KW-0547">Nucleotide-binding</keyword>
<evidence type="ECO:0000256" key="2">
    <source>
        <dbReference type="ARBA" id="ARBA00022694"/>
    </source>
</evidence>
<organism evidence="10 11">
    <name type="scientific">Azospirillum brasilense</name>
    <dbReference type="NCBI Taxonomy" id="192"/>
    <lineage>
        <taxon>Bacteria</taxon>
        <taxon>Pseudomonadati</taxon>
        <taxon>Pseudomonadota</taxon>
        <taxon>Alphaproteobacteria</taxon>
        <taxon>Rhodospirillales</taxon>
        <taxon>Azospirillaceae</taxon>
        <taxon>Azospirillum</taxon>
    </lineage>
</organism>
<dbReference type="GO" id="GO:0046872">
    <property type="term" value="F:metal ion binding"/>
    <property type="evidence" value="ECO:0007669"/>
    <property type="project" value="UniProtKB-KW"/>
</dbReference>
<dbReference type="Gene3D" id="1.20.120.430">
    <property type="entry name" value="tRNA modification GTPase MnmE domain 2"/>
    <property type="match status" value="1"/>
</dbReference>
<dbReference type="Gene3D" id="3.40.50.300">
    <property type="entry name" value="P-loop containing nucleotide triphosphate hydrolases"/>
    <property type="match status" value="1"/>
</dbReference>
<dbReference type="PRINTS" id="PR00326">
    <property type="entry name" value="GTP1OBG"/>
</dbReference>
<proteinExistence type="inferred from homology"/>
<keyword evidence="2 7" id="KW-0819">tRNA processing</keyword>
<keyword evidence="4 7" id="KW-0378">Hydrolase</keyword>
<feature type="binding site" evidence="7">
    <location>
        <position position="255"/>
    </location>
    <ligand>
        <name>Mg(2+)</name>
        <dbReference type="ChEBI" id="CHEBI:18420"/>
    </ligand>
</feature>
<evidence type="ECO:0000256" key="5">
    <source>
        <dbReference type="ARBA" id="ARBA00022958"/>
    </source>
</evidence>
<dbReference type="InterPro" id="IPR027266">
    <property type="entry name" value="TrmE/GcvT-like"/>
</dbReference>
<dbReference type="InterPro" id="IPR031168">
    <property type="entry name" value="G_TrmE"/>
</dbReference>
<feature type="binding site" evidence="7">
    <location>
        <position position="447"/>
    </location>
    <ligand>
        <name>(6S)-5-formyl-5,6,7,8-tetrahydrofolate</name>
        <dbReference type="ChEBI" id="CHEBI:57457"/>
    </ligand>
</feature>
<feature type="binding site" evidence="7">
    <location>
        <position position="234"/>
    </location>
    <ligand>
        <name>Mg(2+)</name>
        <dbReference type="ChEBI" id="CHEBI:18420"/>
    </ligand>
</feature>
<reference evidence="10 11" key="1">
    <citation type="submission" date="2019-06" db="EMBL/GenBank/DDBJ databases">
        <title>Genomic Encyclopedia of Type Strains, Phase IV (KMG-V): Genome sequencing to study the core and pangenomes of soil and plant-associated prokaryotes.</title>
        <authorList>
            <person name="Whitman W."/>
        </authorList>
    </citation>
    <scope>NUCLEOTIDE SEQUENCE [LARGE SCALE GENOMIC DNA]</scope>
    <source>
        <strain evidence="10 11">BR 11796</strain>
    </source>
</reference>
<dbReference type="AlphaFoldDB" id="A0A560B8Y1"/>
<dbReference type="GO" id="GO:0005525">
    <property type="term" value="F:GTP binding"/>
    <property type="evidence" value="ECO:0007669"/>
    <property type="project" value="UniProtKB-UniRule"/>
</dbReference>
<dbReference type="GO" id="GO:0030488">
    <property type="term" value="P:tRNA methylation"/>
    <property type="evidence" value="ECO:0007669"/>
    <property type="project" value="TreeGrafter"/>
</dbReference>
<protein>
    <recommendedName>
        <fullName evidence="7">tRNA modification GTPase MnmE</fullName>
        <ecNumber evidence="7">3.6.-.-</ecNumber>
    </recommendedName>
</protein>
<evidence type="ECO:0000256" key="3">
    <source>
        <dbReference type="ARBA" id="ARBA00022741"/>
    </source>
</evidence>
<dbReference type="PANTHER" id="PTHR42714">
    <property type="entry name" value="TRNA MODIFICATION GTPASE GTPBP3"/>
    <property type="match status" value="1"/>
</dbReference>